<organism evidence="2 3">
    <name type="scientific">Dyella kyungheensis</name>
    <dbReference type="NCBI Taxonomy" id="1242174"/>
    <lineage>
        <taxon>Bacteria</taxon>
        <taxon>Pseudomonadati</taxon>
        <taxon>Pseudomonadota</taxon>
        <taxon>Gammaproteobacteria</taxon>
        <taxon>Lysobacterales</taxon>
        <taxon>Rhodanobacteraceae</taxon>
        <taxon>Dyella</taxon>
    </lineage>
</organism>
<protein>
    <submittedName>
        <fullName evidence="2">Metal-dependent hydrolase</fullName>
    </submittedName>
</protein>
<feature type="transmembrane region" description="Helical" evidence="1">
    <location>
        <begin position="29"/>
        <end position="47"/>
    </location>
</feature>
<evidence type="ECO:0000313" key="3">
    <source>
        <dbReference type="Proteomes" id="UP001430065"/>
    </source>
</evidence>
<sequence length="176" mass="18548">MTTLFTHAAVPLMLGAALGRGTISGRLLAAGAIAAMLPDADVLAFRLHIPYADPFGHRGATHSICFAVLLAALAGLGHRWLASTPRVAALFVGLATLSHALLDACTDGGLGVALAWPFSDTRQFAPFHPIAVSPIGARFFSERGVHVLISEFYWVWLPTAVLATGIALSRRASKRP</sequence>
<evidence type="ECO:0000256" key="1">
    <source>
        <dbReference type="SAM" id="Phobius"/>
    </source>
</evidence>
<dbReference type="Pfam" id="PF04307">
    <property type="entry name" value="YdjM"/>
    <property type="match status" value="1"/>
</dbReference>
<reference evidence="2 3" key="1">
    <citation type="submission" date="2020-10" db="EMBL/GenBank/DDBJ databases">
        <title>Phylogeny of dyella-like bacteria.</title>
        <authorList>
            <person name="Fu J."/>
        </authorList>
    </citation>
    <scope>NUCLEOTIDE SEQUENCE [LARGE SCALE GENOMIC DNA]</scope>
    <source>
        <strain evidence="2 3">THG-B117</strain>
    </source>
</reference>
<dbReference type="InterPro" id="IPR007404">
    <property type="entry name" value="YdjM-like"/>
</dbReference>
<comment type="caution">
    <text evidence="2">The sequence shown here is derived from an EMBL/GenBank/DDBJ whole genome shotgun (WGS) entry which is preliminary data.</text>
</comment>
<dbReference type="PANTHER" id="PTHR35531:SF1">
    <property type="entry name" value="INNER MEMBRANE PROTEIN YBCI-RELATED"/>
    <property type="match status" value="1"/>
</dbReference>
<feature type="transmembrane region" description="Helical" evidence="1">
    <location>
        <begin position="152"/>
        <end position="169"/>
    </location>
</feature>
<feature type="transmembrane region" description="Helical" evidence="1">
    <location>
        <begin position="59"/>
        <end position="81"/>
    </location>
</feature>
<proteinExistence type="predicted"/>
<dbReference type="Proteomes" id="UP001430065">
    <property type="component" value="Unassembled WGS sequence"/>
</dbReference>
<name>A0ABS2JS31_9GAMM</name>
<dbReference type="RefSeq" id="WP_204635478.1">
    <property type="nucleotide sequence ID" value="NZ_JADIKC010000003.1"/>
</dbReference>
<keyword evidence="1" id="KW-0812">Transmembrane</keyword>
<keyword evidence="2" id="KW-0378">Hydrolase</keyword>
<gene>
    <name evidence="2" type="ORF">ISP20_07790</name>
</gene>
<keyword evidence="3" id="KW-1185">Reference proteome</keyword>
<evidence type="ECO:0000313" key="2">
    <source>
        <dbReference type="EMBL" id="MBM7121060.1"/>
    </source>
</evidence>
<dbReference type="PANTHER" id="PTHR35531">
    <property type="entry name" value="INNER MEMBRANE PROTEIN YBCI-RELATED"/>
    <property type="match status" value="1"/>
</dbReference>
<dbReference type="GO" id="GO:0016787">
    <property type="term" value="F:hydrolase activity"/>
    <property type="evidence" value="ECO:0007669"/>
    <property type="project" value="UniProtKB-KW"/>
</dbReference>
<accession>A0ABS2JS31</accession>
<keyword evidence="1" id="KW-0472">Membrane</keyword>
<keyword evidence="1" id="KW-1133">Transmembrane helix</keyword>
<dbReference type="EMBL" id="JADIKC010000003">
    <property type="protein sequence ID" value="MBM7121060.1"/>
    <property type="molecule type" value="Genomic_DNA"/>
</dbReference>